<dbReference type="AlphaFoldDB" id="A0A8J5H4Z0"/>
<dbReference type="InterPro" id="IPR003340">
    <property type="entry name" value="B3_DNA-bd"/>
</dbReference>
<dbReference type="PANTHER" id="PTHR31674">
    <property type="entry name" value="B3 DOMAIN-CONTAINING PROTEIN REM-LIKE 3-RELATED"/>
    <property type="match status" value="1"/>
</dbReference>
<proteinExistence type="predicted"/>
<dbReference type="InterPro" id="IPR039218">
    <property type="entry name" value="REM_fam"/>
</dbReference>
<protein>
    <recommendedName>
        <fullName evidence="1">TF-B3 domain-containing protein</fullName>
    </recommendedName>
</protein>
<reference evidence="3 4" key="1">
    <citation type="submission" date="2020-08" db="EMBL/GenBank/DDBJ databases">
        <title>Plant Genome Project.</title>
        <authorList>
            <person name="Zhang R.-G."/>
        </authorList>
    </citation>
    <scope>NUCLEOTIDE SEQUENCE [LARGE SCALE GENOMIC DNA]</scope>
    <source>
        <tissue evidence="3">Rhizome</tissue>
    </source>
</reference>
<evidence type="ECO:0000313" key="2">
    <source>
        <dbReference type="EMBL" id="KAG6511766.1"/>
    </source>
</evidence>
<dbReference type="SMART" id="SM01019">
    <property type="entry name" value="B3"/>
    <property type="match status" value="2"/>
</dbReference>
<dbReference type="OrthoDB" id="683934at2759"/>
<dbReference type="Proteomes" id="UP000734854">
    <property type="component" value="Unassembled WGS sequence"/>
</dbReference>
<dbReference type="CDD" id="cd10017">
    <property type="entry name" value="B3_DNA"/>
    <property type="match status" value="2"/>
</dbReference>
<sequence length="256" mass="29919">MNAARPQFFKVLLPGFSDKLLIPCEFTKHLANLDHCRTATILSPMGKFWHVDLKCNGSNLYFTTGWKAFTQAHDFIVGLFLVFRYEGNMVFTIKVFDLNGCLKEYNYYPIRYPDQNTDNVPKKHDKKEDATENDTIEEVKQGMLSEISQHPSSKKSKQPSEFHKTIKPYNLNYRKMCVPRGFCAYHDLTAKQKITLKDSEGRSWVIEFCPGLKENYFRNGWEQFSKANNLKPGDRCNFQFVSKSEMFVKIIKLRKH</sequence>
<gene>
    <name evidence="3" type="ORF">ZIOFF_026537</name>
    <name evidence="2" type="ORF">ZIOFF_029843</name>
</gene>
<organism evidence="3 4">
    <name type="scientific">Zingiber officinale</name>
    <name type="common">Ginger</name>
    <name type="synonym">Amomum zingiber</name>
    <dbReference type="NCBI Taxonomy" id="94328"/>
    <lineage>
        <taxon>Eukaryota</taxon>
        <taxon>Viridiplantae</taxon>
        <taxon>Streptophyta</taxon>
        <taxon>Embryophyta</taxon>
        <taxon>Tracheophyta</taxon>
        <taxon>Spermatophyta</taxon>
        <taxon>Magnoliopsida</taxon>
        <taxon>Liliopsida</taxon>
        <taxon>Zingiberales</taxon>
        <taxon>Zingiberaceae</taxon>
        <taxon>Zingiber</taxon>
    </lineage>
</organism>
<name>A0A8J5H4Z0_ZINOF</name>
<accession>A0A8J5H4Z0</accession>
<keyword evidence="4" id="KW-1185">Reference proteome</keyword>
<dbReference type="EMBL" id="JACMSC010000007">
    <property type="protein sequence ID" value="KAG6516089.1"/>
    <property type="molecule type" value="Genomic_DNA"/>
</dbReference>
<dbReference type="EMBL" id="JACMSC010000008">
    <property type="protein sequence ID" value="KAG6511766.1"/>
    <property type="molecule type" value="Genomic_DNA"/>
</dbReference>
<dbReference type="PANTHER" id="PTHR31674:SF62">
    <property type="entry name" value="B3 DOMAIN-CONTAINING PROTEIN REM14-RELATED"/>
    <property type="match status" value="1"/>
</dbReference>
<evidence type="ECO:0000313" key="3">
    <source>
        <dbReference type="EMBL" id="KAG6516089.1"/>
    </source>
</evidence>
<feature type="domain" description="TF-B3" evidence="1">
    <location>
        <begin position="161"/>
        <end position="254"/>
    </location>
</feature>
<dbReference type="PROSITE" id="PS50863">
    <property type="entry name" value="B3"/>
    <property type="match status" value="2"/>
</dbReference>
<dbReference type="Pfam" id="PF02362">
    <property type="entry name" value="B3"/>
    <property type="match status" value="2"/>
</dbReference>
<evidence type="ECO:0000313" key="4">
    <source>
        <dbReference type="Proteomes" id="UP000734854"/>
    </source>
</evidence>
<feature type="domain" description="TF-B3" evidence="1">
    <location>
        <begin position="5"/>
        <end position="99"/>
    </location>
</feature>
<comment type="caution">
    <text evidence="3">The sequence shown here is derived from an EMBL/GenBank/DDBJ whole genome shotgun (WGS) entry which is preliminary data.</text>
</comment>
<evidence type="ECO:0000259" key="1">
    <source>
        <dbReference type="PROSITE" id="PS50863"/>
    </source>
</evidence>
<dbReference type="GO" id="GO:0003677">
    <property type="term" value="F:DNA binding"/>
    <property type="evidence" value="ECO:0007669"/>
    <property type="project" value="InterPro"/>
</dbReference>